<organism evidence="3 4">
    <name type="scientific">Mycetocola reblochoni REB411</name>
    <dbReference type="NCBI Taxonomy" id="1255698"/>
    <lineage>
        <taxon>Bacteria</taxon>
        <taxon>Bacillati</taxon>
        <taxon>Actinomycetota</taxon>
        <taxon>Actinomycetes</taxon>
        <taxon>Micrococcales</taxon>
        <taxon>Microbacteriaceae</taxon>
        <taxon>Mycetocola</taxon>
    </lineage>
</organism>
<dbReference type="EMBL" id="FUKR01000061">
    <property type="protein sequence ID" value="SJN38544.1"/>
    <property type="molecule type" value="Genomic_DNA"/>
</dbReference>
<evidence type="ECO:0000256" key="2">
    <source>
        <dbReference type="SAM" id="SignalP"/>
    </source>
</evidence>
<evidence type="ECO:0000256" key="1">
    <source>
        <dbReference type="SAM" id="MobiDB-lite"/>
    </source>
</evidence>
<keyword evidence="2" id="KW-0732">Signal</keyword>
<dbReference type="Proteomes" id="UP000196778">
    <property type="component" value="Unassembled WGS sequence"/>
</dbReference>
<reference evidence="4" key="1">
    <citation type="submission" date="2017-02" db="EMBL/GenBank/DDBJ databases">
        <authorList>
            <person name="Dridi B."/>
        </authorList>
    </citation>
    <scope>NUCLEOTIDE SEQUENCE [LARGE SCALE GENOMIC DNA]</scope>
    <source>
        <strain evidence="4">EB411</strain>
    </source>
</reference>
<gene>
    <name evidence="3" type="ORF">FM119_10990</name>
</gene>
<dbReference type="RefSeq" id="WP_087138085.1">
    <property type="nucleotide sequence ID" value="NZ_FUKR01000061.1"/>
</dbReference>
<sequence length="405" mass="41236">MPQQRRARRTAPRPLLAALALTAAFAVAASAPSAVPAFAAGGEDSAGAEQPAPSGPGGALIDVPYRGSAEVAPAASWRFDDCAAMERAFASAAVDVNDEVLRLTACAPDGITVVSDLYDPDQPELSLPVSVTDGDVGMVLHYRVRLAPPEPPAFAVDALAYDHPIAAGSRALVPVSDLGLGCATCDGGVRLRVDEVSPEGAAASASATHLVVVPSGTGRETVTVRLSAADDSEQWSEPLTLAVRFVPEGDDPVQAAHVVRVLDGTSARVQLGDLVGSEGEWSLIGCGDAMHGRVVCGRDGTIDYVPDAGAATGGGDRVLDQFSYHVATPGGDQDSGSVTLVAPGGTLAQRPVASTGAADDAGVARTLVVPADPPDDDAAARQPSRFDAVLGVLDADRTDTRRTAR</sequence>
<evidence type="ECO:0000313" key="4">
    <source>
        <dbReference type="Proteomes" id="UP000196778"/>
    </source>
</evidence>
<protein>
    <submittedName>
        <fullName evidence="3">Uncharacterized protein</fullName>
    </submittedName>
</protein>
<name>A0A1R4K2Y9_9MICO</name>
<keyword evidence="4" id="KW-1185">Reference proteome</keyword>
<proteinExistence type="predicted"/>
<feature type="chain" id="PRO_5012661488" evidence="2">
    <location>
        <begin position="40"/>
        <end position="405"/>
    </location>
</feature>
<dbReference type="OrthoDB" id="5047204at2"/>
<feature type="region of interest" description="Disordered" evidence="1">
    <location>
        <begin position="41"/>
        <end position="60"/>
    </location>
</feature>
<dbReference type="AlphaFoldDB" id="A0A1R4K2Y9"/>
<evidence type="ECO:0000313" key="3">
    <source>
        <dbReference type="EMBL" id="SJN38544.1"/>
    </source>
</evidence>
<accession>A0A1R4K2Y9</accession>
<feature type="signal peptide" evidence="2">
    <location>
        <begin position="1"/>
        <end position="39"/>
    </location>
</feature>